<reference evidence="3" key="2">
    <citation type="journal article" date="2018" name="BMC Genomics">
        <title>Genomic insights into host adaptation between the wheat stripe rust pathogen (Puccinia striiformis f. sp. tritici) and the barley stripe rust pathogen (Puccinia striiformis f. sp. hordei).</title>
        <authorList>
            <person name="Xia C."/>
            <person name="Wang M."/>
            <person name="Yin C."/>
            <person name="Cornejo O.E."/>
            <person name="Hulbert S.H."/>
            <person name="Chen X."/>
        </authorList>
    </citation>
    <scope>NUCLEOTIDE SEQUENCE [LARGE SCALE GENOMIC DNA]</scope>
    <source>
        <strain evidence="3">93TX-2</strain>
    </source>
</reference>
<reference evidence="2 3" key="1">
    <citation type="submission" date="2017-12" db="EMBL/GenBank/DDBJ databases">
        <title>Gene loss provides genomic basis for host adaptation in cereal stripe rust fungi.</title>
        <authorList>
            <person name="Xia C."/>
        </authorList>
    </citation>
    <scope>NUCLEOTIDE SEQUENCE [LARGE SCALE GENOMIC DNA]</scope>
    <source>
        <strain evidence="2 3">93TX-2</strain>
    </source>
</reference>
<dbReference type="AlphaFoldDB" id="A0A2S4UB51"/>
<accession>A0A2S4UB51</accession>
<keyword evidence="3" id="KW-1185">Reference proteome</keyword>
<evidence type="ECO:0000313" key="3">
    <source>
        <dbReference type="Proteomes" id="UP000238274"/>
    </source>
</evidence>
<evidence type="ECO:0000256" key="1">
    <source>
        <dbReference type="SAM" id="MobiDB-lite"/>
    </source>
</evidence>
<proteinExistence type="predicted"/>
<reference evidence="3" key="3">
    <citation type="journal article" date="2018" name="Mol. Plant Microbe Interact.">
        <title>Genome sequence resources for the wheat stripe rust pathogen (Puccinia striiformis f. sp. tritici) and the barley stripe rust pathogen (Puccinia striiformis f. sp. hordei).</title>
        <authorList>
            <person name="Xia C."/>
            <person name="Wang M."/>
            <person name="Yin C."/>
            <person name="Cornejo O.E."/>
            <person name="Hulbert S.H."/>
            <person name="Chen X."/>
        </authorList>
    </citation>
    <scope>NUCLEOTIDE SEQUENCE [LARGE SCALE GENOMIC DNA]</scope>
    <source>
        <strain evidence="3">93TX-2</strain>
    </source>
</reference>
<feature type="compositionally biased region" description="Polar residues" evidence="1">
    <location>
        <begin position="105"/>
        <end position="121"/>
    </location>
</feature>
<dbReference type="VEuPathDB" id="FungiDB:PSHT_16185"/>
<dbReference type="EMBL" id="PKSM01000485">
    <property type="protein sequence ID" value="POV94499.1"/>
    <property type="molecule type" value="Genomic_DNA"/>
</dbReference>
<sequence length="121" mass="13721">MSTRRNTATNNLFRLRIPSHKTRSPRPKLLFSFLVDTSNKREKKTVPCQDLKHFTNIEQHLLGLATRAIKPALDLVDPDFLTLECLLTSTSNSTPLRPQRPGLLRSTSTSPPTHQNLPQTH</sequence>
<evidence type="ECO:0000313" key="2">
    <source>
        <dbReference type="EMBL" id="POV94499.1"/>
    </source>
</evidence>
<comment type="caution">
    <text evidence="2">The sequence shown here is derived from an EMBL/GenBank/DDBJ whole genome shotgun (WGS) entry which is preliminary data.</text>
</comment>
<name>A0A2S4UB51_9BASI</name>
<dbReference type="Proteomes" id="UP000238274">
    <property type="component" value="Unassembled WGS sequence"/>
</dbReference>
<protein>
    <submittedName>
        <fullName evidence="2">Uncharacterized protein</fullName>
    </submittedName>
</protein>
<gene>
    <name evidence="2" type="ORF">PSHT_16185</name>
</gene>
<feature type="region of interest" description="Disordered" evidence="1">
    <location>
        <begin position="90"/>
        <end position="121"/>
    </location>
</feature>
<organism evidence="2 3">
    <name type="scientific">Puccinia striiformis</name>
    <dbReference type="NCBI Taxonomy" id="27350"/>
    <lineage>
        <taxon>Eukaryota</taxon>
        <taxon>Fungi</taxon>
        <taxon>Dikarya</taxon>
        <taxon>Basidiomycota</taxon>
        <taxon>Pucciniomycotina</taxon>
        <taxon>Pucciniomycetes</taxon>
        <taxon>Pucciniales</taxon>
        <taxon>Pucciniaceae</taxon>
        <taxon>Puccinia</taxon>
    </lineage>
</organism>